<dbReference type="InterPro" id="IPR036249">
    <property type="entry name" value="Thioredoxin-like_sf"/>
</dbReference>
<evidence type="ECO:0000256" key="2">
    <source>
        <dbReference type="ARBA" id="ARBA00022748"/>
    </source>
</evidence>
<accession>A0A4U1CK03</accession>
<dbReference type="AlphaFoldDB" id="A0A4U1CK03"/>
<dbReference type="InterPro" id="IPR050553">
    <property type="entry name" value="Thioredoxin_ResA/DsbE_sf"/>
</dbReference>
<protein>
    <submittedName>
        <fullName evidence="6">TlpA family protein disulfide reductase</fullName>
    </submittedName>
</protein>
<dbReference type="Pfam" id="PF08534">
    <property type="entry name" value="Redoxin"/>
    <property type="match status" value="1"/>
</dbReference>
<evidence type="ECO:0000313" key="7">
    <source>
        <dbReference type="Proteomes" id="UP000307244"/>
    </source>
</evidence>
<dbReference type="SUPFAM" id="SSF52833">
    <property type="entry name" value="Thioredoxin-like"/>
    <property type="match status" value="1"/>
</dbReference>
<dbReference type="GO" id="GO:0016491">
    <property type="term" value="F:oxidoreductase activity"/>
    <property type="evidence" value="ECO:0007669"/>
    <property type="project" value="InterPro"/>
</dbReference>
<keyword evidence="2" id="KW-0201">Cytochrome c-type biogenesis</keyword>
<sequence>MTKLKGLNFLCICCFLFLLSGKPSDDGGLSKPAIVAGTAKITGRIIKTNTTNKDSTVVTVIVLQPISGENAQYNVLVDQSGKFSIDVEVETDVSLVGLYTDLNVRKLLFVTLKSGSVTNLDIAYNSDNAIENIDITPAINQNDVTRGFEVADKMNQYKSNSPSQSLYDKSPDYFLNNVKTSISKRLAIVQNDTLLSEELKEVLTNDLRLWMYKINAFSYEQLMMLNYRNITRDTSKKPEIQKIDRPYYRFLKDLRLNDIQYLNCFTFQGFQKEVLRNEIIGLPEVGESDIPSWLKNAKAILSDLVGFDDGQYYDILVANAYGRQLSEELRSFSEKQKENIRSYFKDGEIAKILFRKNQKVVELDKFKTPVVVNDIPSVSDDKVMATIVSKYKDKVVLIDLWATWCAPCLEAMKEFRSTKNEFHDKDVVFVYLTNGSSPKKLWEEKIKGIGSEHYYLKNTQWDHMMDNFGFNGIPSYLLYNKEGVLINKFTGFPGNDKVKKMINDLL</sequence>
<evidence type="ECO:0000313" key="6">
    <source>
        <dbReference type="EMBL" id="TKC06946.1"/>
    </source>
</evidence>
<dbReference type="PROSITE" id="PS51352">
    <property type="entry name" value="THIOREDOXIN_2"/>
    <property type="match status" value="1"/>
</dbReference>
<keyword evidence="4" id="KW-0676">Redox-active center</keyword>
<dbReference type="PANTHER" id="PTHR42852:SF6">
    <property type="entry name" value="THIOL:DISULFIDE INTERCHANGE PROTEIN DSBE"/>
    <property type="match status" value="1"/>
</dbReference>
<gene>
    <name evidence="6" type="ORF">FA047_06655</name>
</gene>
<keyword evidence="7" id="KW-1185">Reference proteome</keyword>
<proteinExistence type="predicted"/>
<comment type="subcellular location">
    <subcellularLocation>
        <location evidence="1">Cell envelope</location>
    </subcellularLocation>
</comment>
<keyword evidence="3" id="KW-1015">Disulfide bond</keyword>
<dbReference type="InterPro" id="IPR013740">
    <property type="entry name" value="Redoxin"/>
</dbReference>
<dbReference type="PANTHER" id="PTHR42852">
    <property type="entry name" value="THIOL:DISULFIDE INTERCHANGE PROTEIN DSBE"/>
    <property type="match status" value="1"/>
</dbReference>
<reference evidence="6 7" key="1">
    <citation type="submission" date="2019-04" db="EMBL/GenBank/DDBJ databases">
        <title>Pedobacter sp. RP-3-15 sp. nov., isolated from Arctic soil.</title>
        <authorList>
            <person name="Dahal R.H."/>
            <person name="Kim D.-U."/>
        </authorList>
    </citation>
    <scope>NUCLEOTIDE SEQUENCE [LARGE SCALE GENOMIC DNA]</scope>
    <source>
        <strain evidence="6 7">RP-3-15</strain>
    </source>
</reference>
<dbReference type="GO" id="GO:0017004">
    <property type="term" value="P:cytochrome complex assembly"/>
    <property type="evidence" value="ECO:0007669"/>
    <property type="project" value="UniProtKB-KW"/>
</dbReference>
<evidence type="ECO:0000256" key="4">
    <source>
        <dbReference type="ARBA" id="ARBA00023284"/>
    </source>
</evidence>
<dbReference type="RefSeq" id="WP_136835220.1">
    <property type="nucleotide sequence ID" value="NZ_SWBQ01000002.1"/>
</dbReference>
<dbReference type="EMBL" id="SWBQ01000002">
    <property type="protein sequence ID" value="TKC06946.1"/>
    <property type="molecule type" value="Genomic_DNA"/>
</dbReference>
<dbReference type="OrthoDB" id="1120316at2"/>
<comment type="caution">
    <text evidence="6">The sequence shown here is derived from an EMBL/GenBank/DDBJ whole genome shotgun (WGS) entry which is preliminary data.</text>
</comment>
<feature type="domain" description="Thioredoxin" evidence="5">
    <location>
        <begin position="364"/>
        <end position="506"/>
    </location>
</feature>
<dbReference type="InterPro" id="IPR013766">
    <property type="entry name" value="Thioredoxin_domain"/>
</dbReference>
<evidence type="ECO:0000259" key="5">
    <source>
        <dbReference type="PROSITE" id="PS51352"/>
    </source>
</evidence>
<dbReference type="Proteomes" id="UP000307244">
    <property type="component" value="Unassembled WGS sequence"/>
</dbReference>
<evidence type="ECO:0000256" key="3">
    <source>
        <dbReference type="ARBA" id="ARBA00023157"/>
    </source>
</evidence>
<dbReference type="GO" id="GO:0030313">
    <property type="term" value="C:cell envelope"/>
    <property type="evidence" value="ECO:0007669"/>
    <property type="project" value="UniProtKB-SubCell"/>
</dbReference>
<name>A0A4U1CK03_9SPHI</name>
<dbReference type="CDD" id="cd02966">
    <property type="entry name" value="TlpA_like_family"/>
    <property type="match status" value="1"/>
</dbReference>
<dbReference type="Gene3D" id="3.40.30.10">
    <property type="entry name" value="Glutaredoxin"/>
    <property type="match status" value="1"/>
</dbReference>
<organism evidence="6 7">
    <name type="scientific">Pedobacter frigoris</name>
    <dbReference type="NCBI Taxonomy" id="2571272"/>
    <lineage>
        <taxon>Bacteria</taxon>
        <taxon>Pseudomonadati</taxon>
        <taxon>Bacteroidota</taxon>
        <taxon>Sphingobacteriia</taxon>
        <taxon>Sphingobacteriales</taxon>
        <taxon>Sphingobacteriaceae</taxon>
        <taxon>Pedobacter</taxon>
    </lineage>
</organism>
<evidence type="ECO:0000256" key="1">
    <source>
        <dbReference type="ARBA" id="ARBA00004196"/>
    </source>
</evidence>